<dbReference type="Pfam" id="PF00691">
    <property type="entry name" value="OmpA"/>
    <property type="match status" value="1"/>
</dbReference>
<evidence type="ECO:0000256" key="1">
    <source>
        <dbReference type="ARBA" id="ARBA00004162"/>
    </source>
</evidence>
<dbReference type="SUPFAM" id="SSF103088">
    <property type="entry name" value="OmpA-like"/>
    <property type="match status" value="1"/>
</dbReference>
<dbReference type="InterPro" id="IPR036737">
    <property type="entry name" value="OmpA-like_sf"/>
</dbReference>
<dbReference type="EMBL" id="FOJY01000015">
    <property type="protein sequence ID" value="SFB25140.1"/>
    <property type="molecule type" value="Genomic_DNA"/>
</dbReference>
<feature type="region of interest" description="Disordered" evidence="8">
    <location>
        <begin position="92"/>
        <end position="116"/>
    </location>
</feature>
<evidence type="ECO:0000313" key="10">
    <source>
        <dbReference type="EMBL" id="SFB25140.1"/>
    </source>
</evidence>
<proteinExistence type="inferred from homology"/>
<dbReference type="Pfam" id="PF13677">
    <property type="entry name" value="MotB_plug"/>
    <property type="match status" value="1"/>
</dbReference>
<dbReference type="Gene3D" id="3.30.1330.60">
    <property type="entry name" value="OmpA-like domain"/>
    <property type="match status" value="1"/>
</dbReference>
<keyword evidence="3" id="KW-1003">Cell membrane</keyword>
<keyword evidence="11" id="KW-1185">Reference proteome</keyword>
<dbReference type="AlphaFoldDB" id="A0A1I0ZKU3"/>
<keyword evidence="6 7" id="KW-0472">Membrane</keyword>
<evidence type="ECO:0000256" key="2">
    <source>
        <dbReference type="ARBA" id="ARBA00008914"/>
    </source>
</evidence>
<evidence type="ECO:0000256" key="8">
    <source>
        <dbReference type="SAM" id="MobiDB-lite"/>
    </source>
</evidence>
<sequence>MAKQKQEDPPKGSPAWMATFSDLMNLLLCFFVLLFSMSSVDSAKYEQLVASLQSAFSVLPSGGSTIVEEGTFVSSGVSQLEEFDSIYNSIENEGMGTDNNVTEEDPKNDKTVTEENISEEKLKEEYLYKAEEESEKMEKIVEDQAKQSGILDDISLSHTSAYTMLSLNGALLFDSGSADIKAEAITVVDKVGDIIIAAFPENKIEIEGHTDNVPISSSAYRDNKVLSTFRALSVTEYLVNTKGLNVLNIKYSGRGEYDPIDTNDTPEGRAKNRRVEIKIYNSYSDF</sequence>
<reference evidence="10 11" key="1">
    <citation type="submission" date="2016-10" db="EMBL/GenBank/DDBJ databases">
        <authorList>
            <person name="de Groot N.N."/>
        </authorList>
    </citation>
    <scope>NUCLEOTIDE SEQUENCE [LARGE SCALE GENOMIC DNA]</scope>
    <source>
        <strain evidence="10 11">DSM 5522</strain>
    </source>
</reference>
<dbReference type="CDD" id="cd07185">
    <property type="entry name" value="OmpA_C-like"/>
    <property type="match status" value="1"/>
</dbReference>
<comment type="subcellular location">
    <subcellularLocation>
        <location evidence="1">Cell membrane</location>
        <topology evidence="1">Single-pass membrane protein</topology>
    </subcellularLocation>
</comment>
<dbReference type="RefSeq" id="WP_092873343.1">
    <property type="nucleotide sequence ID" value="NZ_FOJY01000015.1"/>
</dbReference>
<dbReference type="Proteomes" id="UP000198838">
    <property type="component" value="Unassembled WGS sequence"/>
</dbReference>
<feature type="compositionally biased region" description="Basic and acidic residues" evidence="8">
    <location>
        <begin position="104"/>
        <end position="116"/>
    </location>
</feature>
<feature type="domain" description="OmpA-like" evidence="9">
    <location>
        <begin position="160"/>
        <end position="283"/>
    </location>
</feature>
<evidence type="ECO:0000256" key="5">
    <source>
        <dbReference type="ARBA" id="ARBA00022989"/>
    </source>
</evidence>
<evidence type="ECO:0000313" key="11">
    <source>
        <dbReference type="Proteomes" id="UP000198838"/>
    </source>
</evidence>
<keyword evidence="5" id="KW-1133">Transmembrane helix</keyword>
<name>A0A1I0ZKU3_9FIRM</name>
<dbReference type="InterPro" id="IPR006665">
    <property type="entry name" value="OmpA-like"/>
</dbReference>
<evidence type="ECO:0000256" key="6">
    <source>
        <dbReference type="ARBA" id="ARBA00023136"/>
    </source>
</evidence>
<dbReference type="PROSITE" id="PS51123">
    <property type="entry name" value="OMPA_2"/>
    <property type="match status" value="1"/>
</dbReference>
<dbReference type="OrthoDB" id="9815217at2"/>
<evidence type="ECO:0000259" key="9">
    <source>
        <dbReference type="PROSITE" id="PS51123"/>
    </source>
</evidence>
<accession>A0A1I0ZKU3</accession>
<keyword evidence="4" id="KW-0812">Transmembrane</keyword>
<comment type="similarity">
    <text evidence="2">Belongs to the MotB family.</text>
</comment>
<dbReference type="STRING" id="1120918.SAMN05216249_11545"/>
<evidence type="ECO:0000256" key="4">
    <source>
        <dbReference type="ARBA" id="ARBA00022692"/>
    </source>
</evidence>
<dbReference type="PANTHER" id="PTHR30329">
    <property type="entry name" value="STATOR ELEMENT OF FLAGELLAR MOTOR COMPLEX"/>
    <property type="match status" value="1"/>
</dbReference>
<evidence type="ECO:0000256" key="7">
    <source>
        <dbReference type="PROSITE-ProRule" id="PRU00473"/>
    </source>
</evidence>
<gene>
    <name evidence="10" type="ORF">SAMN05216249_11545</name>
</gene>
<dbReference type="PANTHER" id="PTHR30329:SF21">
    <property type="entry name" value="LIPOPROTEIN YIAD-RELATED"/>
    <property type="match status" value="1"/>
</dbReference>
<dbReference type="GO" id="GO:0005886">
    <property type="term" value="C:plasma membrane"/>
    <property type="evidence" value="ECO:0007669"/>
    <property type="project" value="UniProtKB-SubCell"/>
</dbReference>
<dbReference type="InterPro" id="IPR050330">
    <property type="entry name" value="Bact_OuterMem_StrucFunc"/>
</dbReference>
<protein>
    <submittedName>
        <fullName evidence="10">Chemotaxis protein MotB</fullName>
    </submittedName>
</protein>
<organism evidence="10 11">
    <name type="scientific">Acetitomaculum ruminis DSM 5522</name>
    <dbReference type="NCBI Taxonomy" id="1120918"/>
    <lineage>
        <taxon>Bacteria</taxon>
        <taxon>Bacillati</taxon>
        <taxon>Bacillota</taxon>
        <taxon>Clostridia</taxon>
        <taxon>Lachnospirales</taxon>
        <taxon>Lachnospiraceae</taxon>
        <taxon>Acetitomaculum</taxon>
    </lineage>
</organism>
<dbReference type="InterPro" id="IPR025713">
    <property type="entry name" value="MotB-like_N_dom"/>
</dbReference>
<evidence type="ECO:0000256" key="3">
    <source>
        <dbReference type="ARBA" id="ARBA00022475"/>
    </source>
</evidence>